<evidence type="ECO:0000256" key="1">
    <source>
        <dbReference type="ARBA" id="ARBA00001947"/>
    </source>
</evidence>
<organism evidence="13 14">
    <name type="scientific">Cellulomonas alba</name>
    <dbReference type="NCBI Taxonomy" id="3053467"/>
    <lineage>
        <taxon>Bacteria</taxon>
        <taxon>Bacillati</taxon>
        <taxon>Actinomycetota</taxon>
        <taxon>Actinomycetes</taxon>
        <taxon>Micrococcales</taxon>
        <taxon>Cellulomonadaceae</taxon>
        <taxon>Cellulomonas</taxon>
    </lineage>
</organism>
<accession>A0ABT7SKC9</accession>
<feature type="signal peptide" evidence="10">
    <location>
        <begin position="1"/>
        <end position="38"/>
    </location>
</feature>
<dbReference type="Pfam" id="PF24568">
    <property type="entry name" value="CC_PcsB"/>
    <property type="match status" value="1"/>
</dbReference>
<dbReference type="SUPFAM" id="SSF51261">
    <property type="entry name" value="Duplicated hybrid motif"/>
    <property type="match status" value="1"/>
</dbReference>
<sequence length="442" mass="47384">MPARRRPFLPRLARRLGLPAALMCVALGLGVVAAPASADSIDNRIKQAQKEQKANARKKAAADDALEGVKASLQKLSDQLLDTQAKIPAAQRALDAAQASYDSAQRAAALVTARLQDAQDENKALTTTIASDGKKATAMRAAIGEMAREAYRGGPEVSTVGVLLGADSTSDFIERYGLMTTAMRTQSQVLDQLREAKATDQNSQVRLGAVQDRIGELKVEAEQKVKVADAARDKAQQAKAALDSLLATQKTQQNALQAQKAALKQELAQIDAAAKKVSNDLKKALAEQRARDAKKHHSSGPPRPIVGAMFGNPTSTNPIYVTSPYGWRFHPILHYYRLHAGIDLRAHCGTPIYAGRSGTVLWAEYRYGFGSQVMVNHGIVNGNGLASSYNHLERMVVHSGQHVSQGQLVGYSGSEGLSTGCHLHFEVYVNGNTVNPAPLLGL</sequence>
<dbReference type="EMBL" id="JAUCGQ010000004">
    <property type="protein sequence ID" value="MDM7856647.1"/>
    <property type="molecule type" value="Genomic_DNA"/>
</dbReference>
<dbReference type="Proteomes" id="UP001529338">
    <property type="component" value="Unassembled WGS sequence"/>
</dbReference>
<dbReference type="CDD" id="cd12797">
    <property type="entry name" value="M23_peptidase"/>
    <property type="match status" value="1"/>
</dbReference>
<reference evidence="13 14" key="1">
    <citation type="submission" date="2023-06" db="EMBL/GenBank/DDBJ databases">
        <title>Cellulomonas sp. MW4 Whole genome sequence.</title>
        <authorList>
            <person name="Park S."/>
        </authorList>
    </citation>
    <scope>NUCLEOTIDE SEQUENCE [LARGE SCALE GENOMIC DNA]</scope>
    <source>
        <strain evidence="13 14">MW4</strain>
    </source>
</reference>
<evidence type="ECO:0000256" key="8">
    <source>
        <dbReference type="SAM" id="Coils"/>
    </source>
</evidence>
<dbReference type="InterPro" id="IPR057309">
    <property type="entry name" value="PcsB_CC"/>
</dbReference>
<evidence type="ECO:0000313" key="13">
    <source>
        <dbReference type="EMBL" id="MDM7856647.1"/>
    </source>
</evidence>
<evidence type="ECO:0000256" key="6">
    <source>
        <dbReference type="ARBA" id="ARBA00022833"/>
    </source>
</evidence>
<feature type="domain" description="M23ase beta-sheet core" evidence="11">
    <location>
        <begin position="338"/>
        <end position="436"/>
    </location>
</feature>
<evidence type="ECO:0000259" key="11">
    <source>
        <dbReference type="Pfam" id="PF01551"/>
    </source>
</evidence>
<evidence type="ECO:0000256" key="2">
    <source>
        <dbReference type="ARBA" id="ARBA00022670"/>
    </source>
</evidence>
<gene>
    <name evidence="13" type="ORF">QRT04_17035</name>
</gene>
<evidence type="ECO:0000256" key="5">
    <source>
        <dbReference type="ARBA" id="ARBA00022801"/>
    </source>
</evidence>
<keyword evidence="2" id="KW-0645">Protease</keyword>
<dbReference type="InterPro" id="IPR050570">
    <property type="entry name" value="Cell_wall_metabolism_enzyme"/>
</dbReference>
<feature type="region of interest" description="Disordered" evidence="9">
    <location>
        <begin position="287"/>
        <end position="308"/>
    </location>
</feature>
<keyword evidence="5" id="KW-0378">Hydrolase</keyword>
<dbReference type="PANTHER" id="PTHR21666">
    <property type="entry name" value="PEPTIDASE-RELATED"/>
    <property type="match status" value="1"/>
</dbReference>
<evidence type="ECO:0000313" key="14">
    <source>
        <dbReference type="Proteomes" id="UP001529338"/>
    </source>
</evidence>
<dbReference type="PANTHER" id="PTHR21666:SF288">
    <property type="entry name" value="CELL DIVISION PROTEIN YTFB"/>
    <property type="match status" value="1"/>
</dbReference>
<keyword evidence="6" id="KW-0862">Zinc</keyword>
<evidence type="ECO:0000256" key="3">
    <source>
        <dbReference type="ARBA" id="ARBA00022723"/>
    </source>
</evidence>
<dbReference type="Gene3D" id="2.70.70.10">
    <property type="entry name" value="Glucose Permease (Domain IIA)"/>
    <property type="match status" value="1"/>
</dbReference>
<keyword evidence="3" id="KW-0479">Metal-binding</keyword>
<feature type="coiled-coil region" evidence="8">
    <location>
        <begin position="59"/>
        <end position="121"/>
    </location>
</feature>
<name>A0ABT7SKC9_9CELL</name>
<evidence type="ECO:0000256" key="7">
    <source>
        <dbReference type="ARBA" id="ARBA00023049"/>
    </source>
</evidence>
<comment type="cofactor">
    <cofactor evidence="1">
        <name>Zn(2+)</name>
        <dbReference type="ChEBI" id="CHEBI:29105"/>
    </cofactor>
</comment>
<dbReference type="RefSeq" id="WP_289456928.1">
    <property type="nucleotide sequence ID" value="NZ_JAUCGQ010000004.1"/>
</dbReference>
<evidence type="ECO:0000259" key="12">
    <source>
        <dbReference type="Pfam" id="PF24568"/>
    </source>
</evidence>
<protein>
    <submittedName>
        <fullName evidence="13">Peptidoglycan DD-metalloendopeptidase family protein</fullName>
    </submittedName>
</protein>
<keyword evidence="8" id="KW-0175">Coiled coil</keyword>
<feature type="coiled-coil region" evidence="8">
    <location>
        <begin position="218"/>
        <end position="287"/>
    </location>
</feature>
<keyword evidence="7" id="KW-0482">Metalloprotease</keyword>
<feature type="domain" description="Peptidoglycan hydrolase PcsB coiled-coil" evidence="12">
    <location>
        <begin position="141"/>
        <end position="198"/>
    </location>
</feature>
<dbReference type="Gene3D" id="6.10.250.3150">
    <property type="match status" value="1"/>
</dbReference>
<comment type="caution">
    <text evidence="13">The sequence shown here is derived from an EMBL/GenBank/DDBJ whole genome shotgun (WGS) entry which is preliminary data.</text>
</comment>
<keyword evidence="4 10" id="KW-0732">Signal</keyword>
<evidence type="ECO:0000256" key="10">
    <source>
        <dbReference type="SAM" id="SignalP"/>
    </source>
</evidence>
<feature type="chain" id="PRO_5045958906" evidence="10">
    <location>
        <begin position="39"/>
        <end position="442"/>
    </location>
</feature>
<evidence type="ECO:0000256" key="9">
    <source>
        <dbReference type="SAM" id="MobiDB-lite"/>
    </source>
</evidence>
<dbReference type="InterPro" id="IPR011055">
    <property type="entry name" value="Dup_hybrid_motif"/>
</dbReference>
<dbReference type="InterPro" id="IPR016047">
    <property type="entry name" value="M23ase_b-sheet_dom"/>
</dbReference>
<proteinExistence type="predicted"/>
<keyword evidence="14" id="KW-1185">Reference proteome</keyword>
<dbReference type="Pfam" id="PF01551">
    <property type="entry name" value="Peptidase_M23"/>
    <property type="match status" value="1"/>
</dbReference>
<evidence type="ECO:0000256" key="4">
    <source>
        <dbReference type="ARBA" id="ARBA00022729"/>
    </source>
</evidence>
<dbReference type="SUPFAM" id="SSF57997">
    <property type="entry name" value="Tropomyosin"/>
    <property type="match status" value="1"/>
</dbReference>